<dbReference type="PANTHER" id="PTHR46438">
    <property type="entry name" value="ALPHA/BETA-HYDROLASES SUPERFAMILY PROTEIN"/>
    <property type="match status" value="1"/>
</dbReference>
<dbReference type="PANTHER" id="PTHR46438:SF2">
    <property type="entry name" value="ALPHA_BETA-HYDROLASES SUPERFAMILY PROTEIN"/>
    <property type="match status" value="1"/>
</dbReference>
<dbReference type="Pfam" id="PF00561">
    <property type="entry name" value="Abhydrolase_1"/>
    <property type="match status" value="1"/>
</dbReference>
<name>A9NP34_PICSI</name>
<protein>
    <recommendedName>
        <fullName evidence="1">AB hydrolase-1 domain-containing protein</fullName>
    </recommendedName>
</protein>
<dbReference type="SUPFAM" id="SSF53474">
    <property type="entry name" value="alpha/beta-Hydrolases"/>
    <property type="match status" value="1"/>
</dbReference>
<reference evidence="2" key="1">
    <citation type="journal article" date="2008" name="BMC Genomics">
        <title>A conifer genomics resource of 200,000 spruce (Picea spp.) ESTs and 6,464 high-quality, sequence-finished full-length cDNAs for Sitka spruce (Picea sitchensis).</title>
        <authorList>
            <person name="Ralph S.G."/>
            <person name="Chun H.J."/>
            <person name="Kolosova N."/>
            <person name="Cooper D."/>
            <person name="Oddy C."/>
            <person name="Ritland C.E."/>
            <person name="Kirkpatrick R."/>
            <person name="Moore R."/>
            <person name="Barber S."/>
            <person name="Holt R.A."/>
            <person name="Jones S.J."/>
            <person name="Marra M.A."/>
            <person name="Douglas C.J."/>
            <person name="Ritland K."/>
            <person name="Bohlmann J."/>
        </authorList>
    </citation>
    <scope>NUCLEOTIDE SEQUENCE</scope>
    <source>
        <tissue evidence="2">Green portion of the leader tissue</tissue>
    </source>
</reference>
<dbReference type="AlphaFoldDB" id="A9NP34"/>
<dbReference type="GO" id="GO:0009507">
    <property type="term" value="C:chloroplast"/>
    <property type="evidence" value="ECO:0007669"/>
    <property type="project" value="TreeGrafter"/>
</dbReference>
<dbReference type="PRINTS" id="PR00111">
    <property type="entry name" value="ABHYDROLASE"/>
</dbReference>
<sequence length="394" mass="43526">MAYACTLPLSPAHASFSVSTSPARRVIPYLNACSAIGRPFKYTVAKSPYFFGCSHGEDLNLPRRGLLKGIGAAGISMCASVISEPSVQGMEKLPFKPEGYNFWTWRNHKIHYVVQGEGRPIVLIHGFGASAFHWRYNIPKLAKEFKVYAIDLLGFGWSEKAIIDYNANVWRDQVADFLNEIVKDPAILVGNSLGGLTALITAADCPEFVSGVAILNSAGQFRNPEEQSKNAVEETAIQRIIINPLKNLVQRAVLTFAFWQAKQPSRVQSVLKSVYPNSTNVDDYLIESIIRPTGDPNAGEVYYRLITQFMFSPSKVTLNDILEKLSCPLLLLWGDLDPWVGPSKAEKIKEIYPNSSLVHLQAGHCPHDEVPDLVNEALLNWALPLSSPISSQAI</sequence>
<dbReference type="Gene3D" id="3.40.50.1820">
    <property type="entry name" value="alpha/beta hydrolase"/>
    <property type="match status" value="1"/>
</dbReference>
<dbReference type="InterPro" id="IPR029058">
    <property type="entry name" value="AB_hydrolase_fold"/>
</dbReference>
<dbReference type="FunFam" id="3.40.50.1820:FF:000150">
    <property type="entry name" value="Alpha/beta fold hydrolase"/>
    <property type="match status" value="1"/>
</dbReference>
<proteinExistence type="evidence at transcript level"/>
<dbReference type="InterPro" id="IPR000073">
    <property type="entry name" value="AB_hydrolase_1"/>
</dbReference>
<organism evidence="2">
    <name type="scientific">Picea sitchensis</name>
    <name type="common">Sitka spruce</name>
    <name type="synonym">Pinus sitchensis</name>
    <dbReference type="NCBI Taxonomy" id="3332"/>
    <lineage>
        <taxon>Eukaryota</taxon>
        <taxon>Viridiplantae</taxon>
        <taxon>Streptophyta</taxon>
        <taxon>Embryophyta</taxon>
        <taxon>Tracheophyta</taxon>
        <taxon>Spermatophyta</taxon>
        <taxon>Pinopsida</taxon>
        <taxon>Pinidae</taxon>
        <taxon>Conifers I</taxon>
        <taxon>Pinales</taxon>
        <taxon>Pinaceae</taxon>
        <taxon>Picea</taxon>
    </lineage>
</organism>
<dbReference type="EMBL" id="EF083044">
    <property type="protein sequence ID" value="ABK22395.1"/>
    <property type="molecule type" value="mRNA"/>
</dbReference>
<accession>A9NP34</accession>
<evidence type="ECO:0000313" key="2">
    <source>
        <dbReference type="EMBL" id="ABK22395.1"/>
    </source>
</evidence>
<feature type="domain" description="AB hydrolase-1" evidence="1">
    <location>
        <begin position="120"/>
        <end position="369"/>
    </location>
</feature>
<evidence type="ECO:0000259" key="1">
    <source>
        <dbReference type="Pfam" id="PF00561"/>
    </source>
</evidence>